<sequence length="597" mass="63291">MFFHGPSVASAATWLQVLAASLPLVSAATIPPARPSCRYMPGDALWPAAAEWRALNQSVGGRLIAGQPLAQLCYGSNRDEAACEGLRNQWTKEETYFPDPVNVMSPYFQNNSCTPFAEDEGVFESTAACQMGNVPVYAINVRGAGDVKAGFRFARDKNVRLVVKNTGHDYLGRSNGQGSLSLWTHNLKDMTFLDYASDRYTGPAVKIGAGVQAFEIYKAATERGLRFVGGLCPTVGVAGGYVGGGGHGPTMGAYGLAADNTLEFEVVTPRGEHLVATPTKNADLFWALNGGGAGTYAVVISQTTRLHADGPVAGAHVRVNSTGGGGGDDDDAFWSAVTEWQHALSTLDAVPRLTTLWSLSSTSLEIMLTLLDGDDAASAGALVAPFLATLTDLGLPFTNTTSLNPNFYGHLNTYVAGLPYGTHPTNDLVGGRLIPREAVARSASNLTAGFRSITTQASTAAWVVNGVAGNVSQARVAGGVGGTPAPTAVHPAWRDALFFVNIDVYWDPASPMADLRALERQMVASQELLRGLTPGSGGYMNEGAFGSPHWREEYYGPNYERLLGVKRRHDPDAALYGLASVGSDRWVPQADGRLCRK</sequence>
<dbReference type="PANTHER" id="PTHR13878">
    <property type="entry name" value="GULONOLACTONE OXIDASE"/>
    <property type="match status" value="1"/>
</dbReference>
<dbReference type="Pfam" id="PF01565">
    <property type="entry name" value="FAD_binding_4"/>
    <property type="match status" value="1"/>
</dbReference>
<evidence type="ECO:0000313" key="6">
    <source>
        <dbReference type="Proteomes" id="UP001278766"/>
    </source>
</evidence>
<dbReference type="Gene3D" id="3.30.465.10">
    <property type="match status" value="1"/>
</dbReference>
<dbReference type="InterPro" id="IPR012951">
    <property type="entry name" value="BBE"/>
</dbReference>
<keyword evidence="3" id="KW-0732">Signal</keyword>
<organism evidence="5 6">
    <name type="scientific">Chaetomium fimeti</name>
    <dbReference type="NCBI Taxonomy" id="1854472"/>
    <lineage>
        <taxon>Eukaryota</taxon>
        <taxon>Fungi</taxon>
        <taxon>Dikarya</taxon>
        <taxon>Ascomycota</taxon>
        <taxon>Pezizomycotina</taxon>
        <taxon>Sordariomycetes</taxon>
        <taxon>Sordariomycetidae</taxon>
        <taxon>Sordariales</taxon>
        <taxon>Chaetomiaceae</taxon>
        <taxon>Chaetomium</taxon>
    </lineage>
</organism>
<dbReference type="InterPro" id="IPR016166">
    <property type="entry name" value="FAD-bd_PCMH"/>
</dbReference>
<evidence type="ECO:0000313" key="5">
    <source>
        <dbReference type="EMBL" id="KAK3292174.1"/>
    </source>
</evidence>
<dbReference type="PANTHER" id="PTHR13878:SF91">
    <property type="entry name" value="FAD BINDING DOMAIN PROTEIN (AFU_ORTHOLOGUE AFUA_6G12070)-RELATED"/>
    <property type="match status" value="1"/>
</dbReference>
<dbReference type="PROSITE" id="PS51387">
    <property type="entry name" value="FAD_PCMH"/>
    <property type="match status" value="1"/>
</dbReference>
<reference evidence="5" key="1">
    <citation type="journal article" date="2023" name="Mol. Phylogenet. Evol.">
        <title>Genome-scale phylogeny and comparative genomics of the fungal order Sordariales.</title>
        <authorList>
            <person name="Hensen N."/>
            <person name="Bonometti L."/>
            <person name="Westerberg I."/>
            <person name="Brannstrom I.O."/>
            <person name="Guillou S."/>
            <person name="Cros-Aarteil S."/>
            <person name="Calhoun S."/>
            <person name="Haridas S."/>
            <person name="Kuo A."/>
            <person name="Mondo S."/>
            <person name="Pangilinan J."/>
            <person name="Riley R."/>
            <person name="LaButti K."/>
            <person name="Andreopoulos B."/>
            <person name="Lipzen A."/>
            <person name="Chen C."/>
            <person name="Yan M."/>
            <person name="Daum C."/>
            <person name="Ng V."/>
            <person name="Clum A."/>
            <person name="Steindorff A."/>
            <person name="Ohm R.A."/>
            <person name="Martin F."/>
            <person name="Silar P."/>
            <person name="Natvig D.O."/>
            <person name="Lalanne C."/>
            <person name="Gautier V."/>
            <person name="Ament-Velasquez S.L."/>
            <person name="Kruys A."/>
            <person name="Hutchinson M.I."/>
            <person name="Powell A.J."/>
            <person name="Barry K."/>
            <person name="Miller A.N."/>
            <person name="Grigoriev I.V."/>
            <person name="Debuchy R."/>
            <person name="Gladieux P."/>
            <person name="Hiltunen Thoren M."/>
            <person name="Johannesson H."/>
        </authorList>
    </citation>
    <scope>NUCLEOTIDE SEQUENCE</scope>
    <source>
        <strain evidence="5">CBS 168.71</strain>
    </source>
</reference>
<dbReference type="InterPro" id="IPR036318">
    <property type="entry name" value="FAD-bd_PCMH-like_sf"/>
</dbReference>
<comment type="similarity">
    <text evidence="1">Belongs to the oxygen-dependent FAD-linked oxidoreductase family.</text>
</comment>
<dbReference type="Pfam" id="PF08031">
    <property type="entry name" value="BBE"/>
    <property type="match status" value="1"/>
</dbReference>
<evidence type="ECO:0000259" key="4">
    <source>
        <dbReference type="PROSITE" id="PS51387"/>
    </source>
</evidence>
<proteinExistence type="inferred from homology"/>
<dbReference type="RefSeq" id="XP_062655688.1">
    <property type="nucleotide sequence ID" value="XM_062801857.1"/>
</dbReference>
<evidence type="ECO:0000256" key="2">
    <source>
        <dbReference type="ARBA" id="ARBA00023002"/>
    </source>
</evidence>
<dbReference type="Gene3D" id="3.40.462.20">
    <property type="match status" value="1"/>
</dbReference>
<reference evidence="5" key="2">
    <citation type="submission" date="2023-06" db="EMBL/GenBank/DDBJ databases">
        <authorList>
            <consortium name="Lawrence Berkeley National Laboratory"/>
            <person name="Haridas S."/>
            <person name="Hensen N."/>
            <person name="Bonometti L."/>
            <person name="Westerberg I."/>
            <person name="Brannstrom I.O."/>
            <person name="Guillou S."/>
            <person name="Cros-Aarteil S."/>
            <person name="Calhoun S."/>
            <person name="Kuo A."/>
            <person name="Mondo S."/>
            <person name="Pangilinan J."/>
            <person name="Riley R."/>
            <person name="Labutti K."/>
            <person name="Andreopoulos B."/>
            <person name="Lipzen A."/>
            <person name="Chen C."/>
            <person name="Yanf M."/>
            <person name="Daum C."/>
            <person name="Ng V."/>
            <person name="Clum A."/>
            <person name="Steindorff A."/>
            <person name="Ohm R."/>
            <person name="Martin F."/>
            <person name="Silar P."/>
            <person name="Natvig D."/>
            <person name="Lalanne C."/>
            <person name="Gautier V."/>
            <person name="Ament-Velasquez S.L."/>
            <person name="Kruys A."/>
            <person name="Hutchinson M.I."/>
            <person name="Powell A.J."/>
            <person name="Barry K."/>
            <person name="Miller A.N."/>
            <person name="Grigoriev I.V."/>
            <person name="Debuchy R."/>
            <person name="Gladieux P."/>
            <person name="Thoren M.H."/>
            <person name="Johannesson H."/>
        </authorList>
    </citation>
    <scope>NUCLEOTIDE SEQUENCE</scope>
    <source>
        <strain evidence="5">CBS 168.71</strain>
    </source>
</reference>
<feature type="chain" id="PRO_5042089323" description="FAD-binding PCMH-type domain-containing protein" evidence="3">
    <location>
        <begin position="28"/>
        <end position="597"/>
    </location>
</feature>
<dbReference type="AlphaFoldDB" id="A0AAE0LPH7"/>
<gene>
    <name evidence="5" type="ORF">B0H64DRAFT_364894</name>
</gene>
<dbReference type="GO" id="GO:0071949">
    <property type="term" value="F:FAD binding"/>
    <property type="evidence" value="ECO:0007669"/>
    <property type="project" value="InterPro"/>
</dbReference>
<name>A0AAE0LPH7_9PEZI</name>
<accession>A0AAE0LPH7</accession>
<feature type="domain" description="FAD-binding PCMH-type" evidence="4">
    <location>
        <begin position="131"/>
        <end position="309"/>
    </location>
</feature>
<dbReference type="InterPro" id="IPR006094">
    <property type="entry name" value="Oxid_FAD_bind_N"/>
</dbReference>
<dbReference type="Proteomes" id="UP001278766">
    <property type="component" value="Unassembled WGS sequence"/>
</dbReference>
<evidence type="ECO:0000256" key="3">
    <source>
        <dbReference type="SAM" id="SignalP"/>
    </source>
</evidence>
<feature type="signal peptide" evidence="3">
    <location>
        <begin position="1"/>
        <end position="27"/>
    </location>
</feature>
<comment type="caution">
    <text evidence="5">The sequence shown here is derived from an EMBL/GenBank/DDBJ whole genome shotgun (WGS) entry which is preliminary data.</text>
</comment>
<keyword evidence="6" id="KW-1185">Reference proteome</keyword>
<dbReference type="InterPro" id="IPR050432">
    <property type="entry name" value="FAD-linked_Oxidoreductases_BP"/>
</dbReference>
<dbReference type="SUPFAM" id="SSF56176">
    <property type="entry name" value="FAD-binding/transporter-associated domain-like"/>
    <property type="match status" value="1"/>
</dbReference>
<dbReference type="EMBL" id="JAUEPN010000007">
    <property type="protein sequence ID" value="KAK3292174.1"/>
    <property type="molecule type" value="Genomic_DNA"/>
</dbReference>
<keyword evidence="2" id="KW-0560">Oxidoreductase</keyword>
<dbReference type="InterPro" id="IPR016169">
    <property type="entry name" value="FAD-bd_PCMH_sub2"/>
</dbReference>
<dbReference type="GeneID" id="87838805"/>
<evidence type="ECO:0000256" key="1">
    <source>
        <dbReference type="ARBA" id="ARBA00005466"/>
    </source>
</evidence>
<protein>
    <recommendedName>
        <fullName evidence="4">FAD-binding PCMH-type domain-containing protein</fullName>
    </recommendedName>
</protein>
<dbReference type="GO" id="GO:0016491">
    <property type="term" value="F:oxidoreductase activity"/>
    <property type="evidence" value="ECO:0007669"/>
    <property type="project" value="UniProtKB-KW"/>
</dbReference>